<dbReference type="EMBL" id="BARS01043646">
    <property type="protein sequence ID" value="GAG41138.1"/>
    <property type="molecule type" value="Genomic_DNA"/>
</dbReference>
<feature type="non-terminal residue" evidence="1">
    <location>
        <position position="109"/>
    </location>
</feature>
<gene>
    <name evidence="1" type="ORF">S01H1_66042</name>
</gene>
<organism evidence="1">
    <name type="scientific">marine sediment metagenome</name>
    <dbReference type="NCBI Taxonomy" id="412755"/>
    <lineage>
        <taxon>unclassified sequences</taxon>
        <taxon>metagenomes</taxon>
        <taxon>ecological metagenomes</taxon>
    </lineage>
</organism>
<sequence length="109" mass="12610">MALKDIIKFQLKRVNPFQGLVIDADTWRDAHNYHRDQQRLHMLAFHKIGINEGLKVTANNPPDVSVNIHPGMAIDPEGNVIIVSQAQRYRIQTREKGIIYLIIQFREIP</sequence>
<comment type="caution">
    <text evidence="1">The sequence shown here is derived from an EMBL/GenBank/DDBJ whole genome shotgun (WGS) entry which is preliminary data.</text>
</comment>
<proteinExistence type="predicted"/>
<name>X0XX43_9ZZZZ</name>
<dbReference type="AlphaFoldDB" id="X0XX43"/>
<evidence type="ECO:0000313" key="1">
    <source>
        <dbReference type="EMBL" id="GAG41138.1"/>
    </source>
</evidence>
<protein>
    <submittedName>
        <fullName evidence="1">Uncharacterized protein</fullName>
    </submittedName>
</protein>
<reference evidence="1" key="1">
    <citation type="journal article" date="2014" name="Front. Microbiol.">
        <title>High frequency of phylogenetically diverse reductive dehalogenase-homologous genes in deep subseafloor sedimentary metagenomes.</title>
        <authorList>
            <person name="Kawai M."/>
            <person name="Futagami T."/>
            <person name="Toyoda A."/>
            <person name="Takaki Y."/>
            <person name="Nishi S."/>
            <person name="Hori S."/>
            <person name="Arai W."/>
            <person name="Tsubouchi T."/>
            <person name="Morono Y."/>
            <person name="Uchiyama I."/>
            <person name="Ito T."/>
            <person name="Fujiyama A."/>
            <person name="Inagaki F."/>
            <person name="Takami H."/>
        </authorList>
    </citation>
    <scope>NUCLEOTIDE SEQUENCE</scope>
    <source>
        <strain evidence="1">Expedition CK06-06</strain>
    </source>
</reference>
<accession>X0XX43</accession>